<comment type="caution">
    <text evidence="2">The sequence shown here is derived from an EMBL/GenBank/DDBJ whole genome shotgun (WGS) entry which is preliminary data.</text>
</comment>
<keyword evidence="3" id="KW-1185">Reference proteome</keyword>
<evidence type="ECO:0000313" key="3">
    <source>
        <dbReference type="Proteomes" id="UP000381693"/>
    </source>
</evidence>
<dbReference type="EMBL" id="CABFUZ020000197">
    <property type="protein sequence ID" value="VVM07781.1"/>
    <property type="molecule type" value="Genomic_DNA"/>
</dbReference>
<evidence type="ECO:0000313" key="2">
    <source>
        <dbReference type="EMBL" id="VVM07781.1"/>
    </source>
</evidence>
<protein>
    <recommendedName>
        <fullName evidence="1">SpoVT-AbrB domain-containing protein</fullName>
    </recommendedName>
</protein>
<dbReference type="SUPFAM" id="SSF89447">
    <property type="entry name" value="AbrB/MazE/MraZ-like"/>
    <property type="match status" value="1"/>
</dbReference>
<dbReference type="InterPro" id="IPR037914">
    <property type="entry name" value="SpoVT-AbrB_sf"/>
</dbReference>
<dbReference type="NCBIfam" id="TIGR01439">
    <property type="entry name" value="lp_hng_hel_AbrB"/>
    <property type="match status" value="1"/>
</dbReference>
<dbReference type="InterPro" id="IPR007159">
    <property type="entry name" value="SpoVT-AbrB_dom"/>
</dbReference>
<sequence length="48" mass="5457">MVPGFWTTHLSSKGQMVIPEQIRKNFGLQPGDEFVVVAINDLVFLKRI</sequence>
<dbReference type="Pfam" id="PF04014">
    <property type="entry name" value="MazE_antitoxin"/>
    <property type="match status" value="1"/>
</dbReference>
<accession>A0A5E6MQD1</accession>
<gene>
    <name evidence="2" type="ORF">MAMC_01823</name>
</gene>
<proteinExistence type="predicted"/>
<reference evidence="2" key="1">
    <citation type="submission" date="2019-09" db="EMBL/GenBank/DDBJ databases">
        <authorList>
            <person name="Cremers G."/>
        </authorList>
    </citation>
    <scope>NUCLEOTIDE SEQUENCE [LARGE SCALE GENOMIC DNA]</scope>
    <source>
        <strain evidence="2">3B</strain>
    </source>
</reference>
<name>A0A5E6MQD1_9BACT</name>
<dbReference type="GO" id="GO:0003677">
    <property type="term" value="F:DNA binding"/>
    <property type="evidence" value="ECO:0007669"/>
    <property type="project" value="InterPro"/>
</dbReference>
<organism evidence="2 3">
    <name type="scientific">Methylacidimicrobium cyclopophantes</name>
    <dbReference type="NCBI Taxonomy" id="1041766"/>
    <lineage>
        <taxon>Bacteria</taxon>
        <taxon>Pseudomonadati</taxon>
        <taxon>Verrucomicrobiota</taxon>
        <taxon>Methylacidimicrobium</taxon>
    </lineage>
</organism>
<dbReference type="Gene3D" id="2.10.260.10">
    <property type="match status" value="1"/>
</dbReference>
<dbReference type="AlphaFoldDB" id="A0A5E6MQD1"/>
<dbReference type="Proteomes" id="UP000381693">
    <property type="component" value="Unassembled WGS sequence"/>
</dbReference>
<feature type="domain" description="SpoVT-AbrB" evidence="1">
    <location>
        <begin position="11"/>
        <end position="38"/>
    </location>
</feature>
<evidence type="ECO:0000259" key="1">
    <source>
        <dbReference type="Pfam" id="PF04014"/>
    </source>
</evidence>